<dbReference type="Proteomes" id="UP001060215">
    <property type="component" value="Chromosome 11"/>
</dbReference>
<organism evidence="1 2">
    <name type="scientific">Camellia lanceoleosa</name>
    <dbReference type="NCBI Taxonomy" id="1840588"/>
    <lineage>
        <taxon>Eukaryota</taxon>
        <taxon>Viridiplantae</taxon>
        <taxon>Streptophyta</taxon>
        <taxon>Embryophyta</taxon>
        <taxon>Tracheophyta</taxon>
        <taxon>Spermatophyta</taxon>
        <taxon>Magnoliopsida</taxon>
        <taxon>eudicotyledons</taxon>
        <taxon>Gunneridae</taxon>
        <taxon>Pentapetalae</taxon>
        <taxon>asterids</taxon>
        <taxon>Ericales</taxon>
        <taxon>Theaceae</taxon>
        <taxon>Camellia</taxon>
    </lineage>
</organism>
<comment type="caution">
    <text evidence="1">The sequence shown here is derived from an EMBL/GenBank/DDBJ whole genome shotgun (WGS) entry which is preliminary data.</text>
</comment>
<reference evidence="1 2" key="1">
    <citation type="journal article" date="2022" name="Plant J.">
        <title>Chromosome-level genome of Camellia lanceoleosa provides a valuable resource for understanding genome evolution and self-incompatibility.</title>
        <authorList>
            <person name="Gong W."/>
            <person name="Xiao S."/>
            <person name="Wang L."/>
            <person name="Liao Z."/>
            <person name="Chang Y."/>
            <person name="Mo W."/>
            <person name="Hu G."/>
            <person name="Li W."/>
            <person name="Zhao G."/>
            <person name="Zhu H."/>
            <person name="Hu X."/>
            <person name="Ji K."/>
            <person name="Xiang X."/>
            <person name="Song Q."/>
            <person name="Yuan D."/>
            <person name="Jin S."/>
            <person name="Zhang L."/>
        </authorList>
    </citation>
    <scope>NUCLEOTIDE SEQUENCE [LARGE SCALE GENOMIC DNA]</scope>
    <source>
        <strain evidence="1">SQ_2022a</strain>
    </source>
</reference>
<protein>
    <submittedName>
        <fullName evidence="1">Uncharacterized protein</fullName>
    </submittedName>
</protein>
<evidence type="ECO:0000313" key="2">
    <source>
        <dbReference type="Proteomes" id="UP001060215"/>
    </source>
</evidence>
<name>A0ACC0F9C2_9ERIC</name>
<gene>
    <name evidence="1" type="ORF">LOK49_LG15G02446</name>
</gene>
<dbReference type="EMBL" id="CM045768">
    <property type="protein sequence ID" value="KAI7984021.1"/>
    <property type="molecule type" value="Genomic_DNA"/>
</dbReference>
<keyword evidence="2" id="KW-1185">Reference proteome</keyword>
<sequence>MVRRSQMYRRRSCFVGDFLIPARFSHRGRRRSFDQCKALIQEFDEDDESEILHTMKMMQIMISTRLKCQKI</sequence>
<accession>A0ACC0F9C2</accession>
<proteinExistence type="predicted"/>
<evidence type="ECO:0000313" key="1">
    <source>
        <dbReference type="EMBL" id="KAI7984021.1"/>
    </source>
</evidence>